<comment type="caution">
    <text evidence="1">The sequence shown here is derived from an EMBL/GenBank/DDBJ whole genome shotgun (WGS) entry which is preliminary data.</text>
</comment>
<proteinExistence type="predicted"/>
<dbReference type="Proteomes" id="UP001214576">
    <property type="component" value="Unassembled WGS sequence"/>
</dbReference>
<protein>
    <submittedName>
        <fullName evidence="1">Uncharacterized protein</fullName>
    </submittedName>
</protein>
<gene>
    <name evidence="1" type="ORF">MG293_020563</name>
</gene>
<accession>A0AAD4XX65</accession>
<keyword evidence="2" id="KW-1185">Reference proteome</keyword>
<evidence type="ECO:0000313" key="2">
    <source>
        <dbReference type="Proteomes" id="UP001214576"/>
    </source>
</evidence>
<evidence type="ECO:0000313" key="1">
    <source>
        <dbReference type="EMBL" id="KAI4529315.1"/>
    </source>
</evidence>
<name>A0AAD4XX65_OVIAM</name>
<sequence>MNQPGFPGPYDQSLPLQKEEEGRSLKNYTVRTDSTSICIGFGEFCLKIGFQGWLSIVEKPGENKNTFFLLTALTFKERENSTIHYSPPNLPGYALRIGHGVDGGLDPVDKW</sequence>
<organism evidence="1 2">
    <name type="scientific">Ovis ammon polii</name>
    <dbReference type="NCBI Taxonomy" id="230172"/>
    <lineage>
        <taxon>Eukaryota</taxon>
        <taxon>Metazoa</taxon>
        <taxon>Chordata</taxon>
        <taxon>Craniata</taxon>
        <taxon>Vertebrata</taxon>
        <taxon>Euteleostomi</taxon>
        <taxon>Mammalia</taxon>
        <taxon>Eutheria</taxon>
        <taxon>Laurasiatheria</taxon>
        <taxon>Artiodactyla</taxon>
        <taxon>Ruminantia</taxon>
        <taxon>Pecora</taxon>
        <taxon>Bovidae</taxon>
        <taxon>Caprinae</taxon>
        <taxon>Ovis</taxon>
    </lineage>
</organism>
<dbReference type="AlphaFoldDB" id="A0AAD4XX65"/>
<dbReference type="EMBL" id="JAKZEL010000028">
    <property type="protein sequence ID" value="KAI4529315.1"/>
    <property type="molecule type" value="Genomic_DNA"/>
</dbReference>
<reference evidence="1" key="1">
    <citation type="submission" date="2022-03" db="EMBL/GenBank/DDBJ databases">
        <title>Genomic analyses of argali, domestic sheep and their hybrids provide insights into chromosomal evolution, heterosis and genetic basis of agronomic traits.</title>
        <authorList>
            <person name="Li M."/>
        </authorList>
    </citation>
    <scope>NUCLEOTIDE SEQUENCE</scope>
    <source>
        <strain evidence="1">CAU-MHL-2022a</strain>
        <tissue evidence="1">Skin</tissue>
    </source>
</reference>